<dbReference type="SUPFAM" id="SSF69118">
    <property type="entry name" value="AhpD-like"/>
    <property type="match status" value="1"/>
</dbReference>
<accession>A0A1X6YSV8</accession>
<evidence type="ECO:0000313" key="2">
    <source>
        <dbReference type="EMBL" id="SLN29704.1"/>
    </source>
</evidence>
<dbReference type="InterPro" id="IPR003779">
    <property type="entry name" value="CMD-like"/>
</dbReference>
<dbReference type="GO" id="GO:0051920">
    <property type="term" value="F:peroxiredoxin activity"/>
    <property type="evidence" value="ECO:0007669"/>
    <property type="project" value="InterPro"/>
</dbReference>
<keyword evidence="2" id="KW-0575">Peroxidase</keyword>
<name>A0A1X6YSV8_9RHOB</name>
<keyword evidence="3" id="KW-1185">Reference proteome</keyword>
<dbReference type="NCBIfam" id="TIGR00778">
    <property type="entry name" value="ahpD_dom"/>
    <property type="match status" value="1"/>
</dbReference>
<dbReference type="InterPro" id="IPR029032">
    <property type="entry name" value="AhpD-like"/>
</dbReference>
<dbReference type="RefSeq" id="WP_085887287.1">
    <property type="nucleotide sequence ID" value="NZ_FWFN01000002.1"/>
</dbReference>
<reference evidence="3" key="1">
    <citation type="submission" date="2017-03" db="EMBL/GenBank/DDBJ databases">
        <authorList>
            <person name="Rodrigo-Torres L."/>
            <person name="Arahal R.D."/>
            <person name="Lucena T."/>
        </authorList>
    </citation>
    <scope>NUCLEOTIDE SEQUENCE [LARGE SCALE GENOMIC DNA]</scope>
    <source>
        <strain evidence="3">CECT 7751</strain>
    </source>
</reference>
<dbReference type="Proteomes" id="UP000193963">
    <property type="component" value="Unassembled WGS sequence"/>
</dbReference>
<dbReference type="EMBL" id="FWFN01000002">
    <property type="protein sequence ID" value="SLN29704.1"/>
    <property type="molecule type" value="Genomic_DNA"/>
</dbReference>
<dbReference type="PANTHER" id="PTHR34846:SF10">
    <property type="entry name" value="CYTOPLASMIC PROTEIN"/>
    <property type="match status" value="1"/>
</dbReference>
<dbReference type="Pfam" id="PF02627">
    <property type="entry name" value="CMD"/>
    <property type="match status" value="1"/>
</dbReference>
<dbReference type="OrthoDB" id="9801997at2"/>
<dbReference type="PANTHER" id="PTHR34846">
    <property type="entry name" value="4-CARBOXYMUCONOLACTONE DECARBOXYLASE FAMILY PROTEIN (AFU_ORTHOLOGUE AFUA_6G11590)"/>
    <property type="match status" value="1"/>
</dbReference>
<dbReference type="Gene3D" id="1.20.1290.10">
    <property type="entry name" value="AhpD-like"/>
    <property type="match status" value="1"/>
</dbReference>
<gene>
    <name evidence="2" type="primary">ahpD</name>
    <name evidence="2" type="ORF">PSM7751_01231</name>
</gene>
<feature type="domain" description="Carboxymuconolactone decarboxylase-like" evidence="1">
    <location>
        <begin position="17"/>
        <end position="98"/>
    </location>
</feature>
<evidence type="ECO:0000259" key="1">
    <source>
        <dbReference type="Pfam" id="PF02627"/>
    </source>
</evidence>
<dbReference type="AlphaFoldDB" id="A0A1X6YSV8"/>
<dbReference type="EC" id="1.11.1.15" evidence="2"/>
<proteinExistence type="predicted"/>
<sequence>METDRNMTYSDFERDHPAALAALLAMSKAVDASGLEKALTELVKLRVSQINACAFCIELHLSVARRAGVDEAKLDLLPAWHDSAAYSARDRAALAWAEHVTLTPTAALPAETRTALDAVFDASEQVNLTVAIANINAWNRIAGALHFPTRTPAAA</sequence>
<protein>
    <submittedName>
        <fullName evidence="2">Alkyl hydroperoxide reductase AhpD</fullName>
        <ecNumber evidence="2">1.11.1.15</ecNumber>
    </submittedName>
</protein>
<evidence type="ECO:0000313" key="3">
    <source>
        <dbReference type="Proteomes" id="UP000193963"/>
    </source>
</evidence>
<organism evidence="2 3">
    <name type="scientific">Pseudooceanicola marinus</name>
    <dbReference type="NCBI Taxonomy" id="396013"/>
    <lineage>
        <taxon>Bacteria</taxon>
        <taxon>Pseudomonadati</taxon>
        <taxon>Pseudomonadota</taxon>
        <taxon>Alphaproteobacteria</taxon>
        <taxon>Rhodobacterales</taxon>
        <taxon>Paracoccaceae</taxon>
        <taxon>Pseudooceanicola</taxon>
    </lineage>
</organism>
<keyword evidence="2" id="KW-0560">Oxidoreductase</keyword>
<dbReference type="InterPro" id="IPR004675">
    <property type="entry name" value="AhpD_core"/>
</dbReference>